<keyword evidence="3" id="KW-1185">Reference proteome</keyword>
<organism evidence="2 3">
    <name type="scientific">Nanobdella aerobiophila</name>
    <dbReference type="NCBI Taxonomy" id="2586965"/>
    <lineage>
        <taxon>Archaea</taxon>
        <taxon>Nanobdellota</taxon>
        <taxon>Nanobdellia</taxon>
        <taxon>Nanobdellales</taxon>
        <taxon>Nanobdellaceae</taxon>
        <taxon>Nanobdella</taxon>
    </lineage>
</organism>
<proteinExistence type="predicted"/>
<evidence type="ECO:0000313" key="2">
    <source>
        <dbReference type="EMBL" id="BBL45226.1"/>
    </source>
</evidence>
<dbReference type="EMBL" id="AP019769">
    <property type="protein sequence ID" value="BBL45226.1"/>
    <property type="molecule type" value="Genomic_DNA"/>
</dbReference>
<evidence type="ECO:0000256" key="1">
    <source>
        <dbReference type="SAM" id="Phobius"/>
    </source>
</evidence>
<dbReference type="RefSeq" id="WP_258393268.1">
    <property type="nucleotide sequence ID" value="NZ_AP019769.1"/>
</dbReference>
<dbReference type="Proteomes" id="UP001055553">
    <property type="component" value="Chromosome"/>
</dbReference>
<dbReference type="GeneID" id="74567999"/>
<dbReference type="AlphaFoldDB" id="A0A915SKC1"/>
<sequence>MVEDILDALVASIFLIIVIFIGVNIPYLAAKIFGANNPYAVLETAGFITYATSIPGGIQGLIYISSGPSIGYEFRIAPPINTGWVFGQYNNNDFLVSIGYCENQNLWDQFGMDFFNSVLTAMFAQVPAADEAEIALEGAETLVEESPSVSSLVQSYLKSSSKLFANSFAGNEIFGTAIGLYRYLQDQNSGGIGTALYSSAMTILPTALEGAAVGTLEVLADNAIIAATGPIGYGISIGVNMIVNSAITLYNYENIANNDYARCYYNDQLLSSGQYFVYYNLLSLPVFYNPEFSLINQCYLDAKNPGNQEAIYYEYLCNGFNSNQQNQTIYQSGSQYGYYIFKLELGVEYQGYYYYPAYLSLDKNNLDGNHEINISIIPNKIS</sequence>
<keyword evidence="1" id="KW-0472">Membrane</keyword>
<keyword evidence="1" id="KW-0812">Transmembrane</keyword>
<accession>A0A915SKC1</accession>
<feature type="transmembrane region" description="Helical" evidence="1">
    <location>
        <begin position="6"/>
        <end position="29"/>
    </location>
</feature>
<keyword evidence="1" id="KW-1133">Transmembrane helix</keyword>
<protein>
    <submittedName>
        <fullName evidence="2">Uncharacterized protein</fullName>
    </submittedName>
</protein>
<gene>
    <name evidence="2" type="ORF">MJ1_0047</name>
</gene>
<name>A0A915SKC1_9ARCH</name>
<dbReference type="KEGG" id="naer:MJ1_0047"/>
<evidence type="ECO:0000313" key="3">
    <source>
        <dbReference type="Proteomes" id="UP001055553"/>
    </source>
</evidence>
<reference evidence="3" key="1">
    <citation type="journal article" date="2022" name="Int. J. Syst. Evol. Microbiol.">
        <title>Nanobdella aerobiophila gen. nov., sp. nov., a thermoacidophilic, obligate ectosymbiotic archaeon, and proposal of Nanobdellaceae fam. nov., Nanobdellales ord. nov. and Nanobdellia class. nov.</title>
        <authorList>
            <person name="Kato S."/>
            <person name="Ogasawara A."/>
            <person name="Itoh T."/>
            <person name="Sakai H.D."/>
            <person name="Shimizu M."/>
            <person name="Yuki M."/>
            <person name="Kaneko M."/>
            <person name="Takashina T."/>
            <person name="Ohkuma M."/>
        </authorList>
    </citation>
    <scope>NUCLEOTIDE SEQUENCE [LARGE SCALE GENOMIC DNA]</scope>
    <source>
        <strain evidence="3">MJ1</strain>
    </source>
</reference>